<keyword evidence="4 6" id="KW-0067">ATP-binding</keyword>
<dbReference type="GO" id="GO:0005524">
    <property type="term" value="F:ATP binding"/>
    <property type="evidence" value="ECO:0007669"/>
    <property type="project" value="UniProtKB-KW"/>
</dbReference>
<dbReference type="GO" id="GO:0140359">
    <property type="term" value="F:ABC-type transporter activity"/>
    <property type="evidence" value="ECO:0007669"/>
    <property type="project" value="InterPro"/>
</dbReference>
<organism evidence="6 7">
    <name type="scientific">Desulfovibrio litoralis DSM 11393</name>
    <dbReference type="NCBI Taxonomy" id="1121455"/>
    <lineage>
        <taxon>Bacteria</taxon>
        <taxon>Pseudomonadati</taxon>
        <taxon>Thermodesulfobacteriota</taxon>
        <taxon>Desulfovibrionia</taxon>
        <taxon>Desulfovibrionales</taxon>
        <taxon>Desulfovibrionaceae</taxon>
        <taxon>Desulfovibrio</taxon>
    </lineage>
</organism>
<accession>A0A1M7TMZ8</accession>
<dbReference type="PANTHER" id="PTHR46743:SF2">
    <property type="entry name" value="TEICHOIC ACIDS EXPORT ATP-BINDING PROTEIN TAGH"/>
    <property type="match status" value="1"/>
</dbReference>
<keyword evidence="2" id="KW-0813">Transport</keyword>
<evidence type="ECO:0000256" key="4">
    <source>
        <dbReference type="ARBA" id="ARBA00022840"/>
    </source>
</evidence>
<dbReference type="AlphaFoldDB" id="A0A1M7TMZ8"/>
<dbReference type="InterPro" id="IPR015860">
    <property type="entry name" value="ABC_transpr_TagH-like"/>
</dbReference>
<keyword evidence="3" id="KW-0547">Nucleotide-binding</keyword>
<dbReference type="PANTHER" id="PTHR46743">
    <property type="entry name" value="TEICHOIC ACIDS EXPORT ATP-BINDING PROTEIN TAGH"/>
    <property type="match status" value="1"/>
</dbReference>
<evidence type="ECO:0000313" key="6">
    <source>
        <dbReference type="EMBL" id="SHN72038.1"/>
    </source>
</evidence>
<dbReference type="InterPro" id="IPR003439">
    <property type="entry name" value="ABC_transporter-like_ATP-bd"/>
</dbReference>
<gene>
    <name evidence="6" type="ORF">SAMN02745728_02273</name>
</gene>
<reference evidence="6 7" key="1">
    <citation type="submission" date="2016-12" db="EMBL/GenBank/DDBJ databases">
        <authorList>
            <person name="Song W.-J."/>
            <person name="Kurnit D.M."/>
        </authorList>
    </citation>
    <scope>NUCLEOTIDE SEQUENCE [LARGE SCALE GENOMIC DNA]</scope>
    <source>
        <strain evidence="6 7">DSM 11393</strain>
    </source>
</reference>
<dbReference type="SUPFAM" id="SSF52540">
    <property type="entry name" value="P-loop containing nucleoside triphosphate hydrolases"/>
    <property type="match status" value="1"/>
</dbReference>
<dbReference type="InterPro" id="IPR027417">
    <property type="entry name" value="P-loop_NTPase"/>
</dbReference>
<sequence>MIKLANIYKSYKTKHGRKIILDDVSYDFKPGINTGILGPNGTGKSTLIRIIGGSEPPDKGEVIRNARISWPLGFAGGFNSKLSGRENMRFICRLFNKPFEETVAYVEDFSELGEYMDMPVYTYSSGMNAKLTFGLSMAFHFDYYLIDEVTAVGDASFREKCDRIFKERIKTATLIVVSHSMNTIKNFCSKVIILSKGKFIEYDDLDLAAKDYQELCKRKK</sequence>
<dbReference type="RefSeq" id="WP_072697945.1">
    <property type="nucleotide sequence ID" value="NZ_FRDI01000016.1"/>
</dbReference>
<evidence type="ECO:0000313" key="7">
    <source>
        <dbReference type="Proteomes" id="UP000186469"/>
    </source>
</evidence>
<comment type="similarity">
    <text evidence="1">Belongs to the ABC transporter superfamily.</text>
</comment>
<dbReference type="GO" id="GO:0016020">
    <property type="term" value="C:membrane"/>
    <property type="evidence" value="ECO:0007669"/>
    <property type="project" value="InterPro"/>
</dbReference>
<dbReference type="GO" id="GO:0016887">
    <property type="term" value="F:ATP hydrolysis activity"/>
    <property type="evidence" value="ECO:0007669"/>
    <property type="project" value="InterPro"/>
</dbReference>
<evidence type="ECO:0000259" key="5">
    <source>
        <dbReference type="PROSITE" id="PS50893"/>
    </source>
</evidence>
<dbReference type="InterPro" id="IPR003593">
    <property type="entry name" value="AAA+_ATPase"/>
</dbReference>
<evidence type="ECO:0000256" key="3">
    <source>
        <dbReference type="ARBA" id="ARBA00022741"/>
    </source>
</evidence>
<evidence type="ECO:0000256" key="2">
    <source>
        <dbReference type="ARBA" id="ARBA00022448"/>
    </source>
</evidence>
<protein>
    <submittedName>
        <fullName evidence="6">Capsular polysaccharide transport system ATP-binding protein</fullName>
    </submittedName>
</protein>
<name>A0A1M7TMZ8_9BACT</name>
<dbReference type="OrthoDB" id="9809450at2"/>
<feature type="domain" description="ABC transporter" evidence="5">
    <location>
        <begin position="2"/>
        <end position="215"/>
    </location>
</feature>
<keyword evidence="7" id="KW-1185">Reference proteome</keyword>
<dbReference type="Pfam" id="PF00005">
    <property type="entry name" value="ABC_tran"/>
    <property type="match status" value="1"/>
</dbReference>
<dbReference type="InterPro" id="IPR050683">
    <property type="entry name" value="Bact_Polysacc_Export_ATP-bd"/>
</dbReference>
<dbReference type="STRING" id="1121455.SAMN02745728_02273"/>
<dbReference type="Gene3D" id="3.40.50.300">
    <property type="entry name" value="P-loop containing nucleotide triphosphate hydrolases"/>
    <property type="match status" value="1"/>
</dbReference>
<dbReference type="Proteomes" id="UP000186469">
    <property type="component" value="Unassembled WGS sequence"/>
</dbReference>
<proteinExistence type="inferred from homology"/>
<dbReference type="PROSITE" id="PS50893">
    <property type="entry name" value="ABC_TRANSPORTER_2"/>
    <property type="match status" value="1"/>
</dbReference>
<dbReference type="EMBL" id="FRDI01000016">
    <property type="protein sequence ID" value="SHN72038.1"/>
    <property type="molecule type" value="Genomic_DNA"/>
</dbReference>
<dbReference type="SMART" id="SM00382">
    <property type="entry name" value="AAA"/>
    <property type="match status" value="1"/>
</dbReference>
<dbReference type="CDD" id="cd03220">
    <property type="entry name" value="ABC_KpsT_Wzt"/>
    <property type="match status" value="1"/>
</dbReference>
<evidence type="ECO:0000256" key="1">
    <source>
        <dbReference type="ARBA" id="ARBA00005417"/>
    </source>
</evidence>